<proteinExistence type="predicted"/>
<accession>A0A9Q1HE11</accession>
<comment type="caution">
    <text evidence="2">The sequence shown here is derived from an EMBL/GenBank/DDBJ whole genome shotgun (WGS) entry which is preliminary data.</text>
</comment>
<gene>
    <name evidence="2" type="ORF">HOLleu_09635</name>
</gene>
<keyword evidence="3" id="KW-1185">Reference proteome</keyword>
<dbReference type="Proteomes" id="UP001152320">
    <property type="component" value="Chromosome 4"/>
</dbReference>
<name>A0A9Q1HE11_HOLLE</name>
<dbReference type="Pfam" id="PF06101">
    <property type="entry name" value="Vps62"/>
    <property type="match status" value="2"/>
</dbReference>
<dbReference type="SUPFAM" id="SSF56973">
    <property type="entry name" value="Aerolisin/ETX pore-forming domain"/>
    <property type="match status" value="1"/>
</dbReference>
<dbReference type="PANTHER" id="PTHR48219:SF2">
    <property type="entry name" value="VACUOLAR PROTEIN SORTING-ASSOCIATED PROTEIN 62"/>
    <property type="match status" value="1"/>
</dbReference>
<dbReference type="Gene3D" id="2.170.15.10">
    <property type="entry name" value="Proaerolysin, chain A, domain 3"/>
    <property type="match status" value="1"/>
</dbReference>
<dbReference type="PANTHER" id="PTHR48219">
    <property type="entry name" value="VACUOLAR PROTEIN SORTING-ASSOCIATED PROTEIN 62-RELATED"/>
    <property type="match status" value="1"/>
</dbReference>
<organism evidence="2 3">
    <name type="scientific">Holothuria leucospilota</name>
    <name type="common">Black long sea cucumber</name>
    <name type="synonym">Mertensiothuria leucospilota</name>
    <dbReference type="NCBI Taxonomy" id="206669"/>
    <lineage>
        <taxon>Eukaryota</taxon>
        <taxon>Metazoa</taxon>
        <taxon>Echinodermata</taxon>
        <taxon>Eleutherozoa</taxon>
        <taxon>Echinozoa</taxon>
        <taxon>Holothuroidea</taxon>
        <taxon>Aspidochirotacea</taxon>
        <taxon>Aspidochirotida</taxon>
        <taxon>Holothuriidae</taxon>
        <taxon>Holothuria</taxon>
    </lineage>
</organism>
<dbReference type="OrthoDB" id="428159at2759"/>
<protein>
    <submittedName>
        <fullName evidence="2">Natterin-4</fullName>
    </submittedName>
</protein>
<feature type="region of interest" description="Disordered" evidence="1">
    <location>
        <begin position="505"/>
        <end position="554"/>
    </location>
</feature>
<dbReference type="InterPro" id="IPR009291">
    <property type="entry name" value="Vps62"/>
</dbReference>
<dbReference type="AlphaFoldDB" id="A0A9Q1HE11"/>
<sequence length="554" mass="61059">MVKDLSGDALKPPTGFTQVWNDAGSGGSQDVRIMSMTPPSGYVCLGHVAVIGYSNVPDKNLYRCVKKEYVTKGTYEFIWNDAGSGASHDVSLWSNRVSESNTYGLDANTFTSFSSHSSPTGSPDLLDARKVVNDIDYIVDDTLFSLTVYEIPDVEKIYYDAGTGASRDISVWRSKGPADTFSLGDLAVPTHTKPEVGFVVKPHNETTFTVPYDFEQIWNDAGSGGDWDGAFWKPLCNPGYRAIGHVAIRSETTKPDKGSVRCINETFTVPGKWEFIWDDANSGSHQDVSVYRAAAKDEGGQALGAMTSFKGYGDPDTTPYVLDASETNYIQGPPAIKYVLQNLHYHLDDYNLIDNQPSSIARTTVENTGAYPATSTRTLQYTYEENYSWSNTAGGEIGVEMKVTAGIPFISKGEIGTSAVGTYEHEWAGYETTTFSDSVDVGITVQPCCTKAAEVSGWRYKMDVPYDATLVTYYADGTQGVREDYQGVFRGVEVSEIHIVYEPDIPIPGCNPETKQGRRQRGKGRRRDRGPRRGQRGKGCRRGYGPRRGRRPRY</sequence>
<feature type="compositionally biased region" description="Basic residues" evidence="1">
    <location>
        <begin position="517"/>
        <end position="554"/>
    </location>
</feature>
<evidence type="ECO:0000313" key="2">
    <source>
        <dbReference type="EMBL" id="KAJ8042779.1"/>
    </source>
</evidence>
<dbReference type="EMBL" id="JAIZAY010000004">
    <property type="protein sequence ID" value="KAJ8042779.1"/>
    <property type="molecule type" value="Genomic_DNA"/>
</dbReference>
<reference evidence="2" key="1">
    <citation type="submission" date="2021-10" db="EMBL/GenBank/DDBJ databases">
        <title>Tropical sea cucumber genome reveals ecological adaptation and Cuvierian tubules defense mechanism.</title>
        <authorList>
            <person name="Chen T."/>
        </authorList>
    </citation>
    <scope>NUCLEOTIDE SEQUENCE</scope>
    <source>
        <strain evidence="2">Nanhai2018</strain>
        <tissue evidence="2">Muscle</tissue>
    </source>
</reference>
<evidence type="ECO:0000313" key="3">
    <source>
        <dbReference type="Proteomes" id="UP001152320"/>
    </source>
</evidence>
<evidence type="ECO:0000256" key="1">
    <source>
        <dbReference type="SAM" id="MobiDB-lite"/>
    </source>
</evidence>